<evidence type="ECO:0000313" key="2">
    <source>
        <dbReference type="Proteomes" id="UP000197666"/>
    </source>
</evidence>
<dbReference type="Proteomes" id="UP000197666">
    <property type="component" value="Unassembled WGS sequence"/>
</dbReference>
<reference evidence="2" key="1">
    <citation type="submission" date="2018-10" db="EMBL/GenBank/DDBJ databases">
        <title>FDA dAtabase for Regulatory Grade micrObial Sequences (FDA-ARGOS): Supporting development and validation of Infectious Disease Dx tests.</title>
        <authorList>
            <person name="Kerrigan L."/>
            <person name="Tallon L."/>
            <person name="Sadzewicz L."/>
            <person name="Sengamalay N."/>
            <person name="Ott S."/>
            <person name="Godinez A."/>
            <person name="Nagaraj S."/>
            <person name="Vavikolanu K."/>
            <person name="Nadendla S."/>
            <person name="George J."/>
            <person name="Sichtig H."/>
        </authorList>
    </citation>
    <scope>NUCLEOTIDE SEQUENCE [LARGE SCALE GENOMIC DNA]</scope>
    <source>
        <strain evidence="2">FDAARGOS_311</strain>
    </source>
</reference>
<dbReference type="VEuPathDB" id="FungiDB:ASPNIDRAFT2_1176778"/>
<dbReference type="VEuPathDB" id="FungiDB:M747DRAFT_342377"/>
<reference evidence="1" key="2">
    <citation type="submission" date="2019-02" db="EMBL/GenBank/DDBJ databases">
        <title>FDA dAtabase for Regulatory Grade micrObial Sequences (FDA-ARGOS): Supporting development and validation of Infectious Disease Dx tests.</title>
        <authorList>
            <person name="Kerrigan L."/>
            <person name="Tallon L.J."/>
            <person name="Sadzewicz L."/>
            <person name="Sengamalay N."/>
            <person name="Ott S."/>
            <person name="Godinez A."/>
            <person name="Nagaraj S."/>
            <person name="Vavikolanu K."/>
            <person name="Vyas G."/>
            <person name="Nadendla S."/>
            <person name="Aluvathingal J."/>
            <person name="Sichtig H."/>
        </authorList>
    </citation>
    <scope>NUCLEOTIDE SEQUENCE</scope>
    <source>
        <strain evidence="1">FDAARGOS_311</strain>
    </source>
</reference>
<dbReference type="AlphaFoldDB" id="A0A254U9W8"/>
<sequence length="220" mass="24339">MALNGGEDIALLCLAYRETLDENYESLLCELSEQYNLVRLPTASVARTYLANQSPKSIIVADGGISEPQNQDIAKRLKAYIEVGGSVIFALEFASTTFGYEFNNLFGRDFGTNWEYNGRCKTTCRFNGNCILPTGPVSECSSYMEAHFIKNASPIEQIVVPLESSMELSQAVVVGKKLGEGYLLYCGNESVEVELCKTLVFMQLAMAHRKIGSTSGFLYW</sequence>
<reference evidence="3" key="3">
    <citation type="submission" date="2025-02" db="EMBL/GenBank/DDBJ databases">
        <authorList>
            <consortium name="NCBI Genome Project"/>
        </authorList>
    </citation>
    <scope>NUCLEOTIDE SEQUENCE</scope>
</reference>
<reference evidence="3" key="4">
    <citation type="submission" date="2025-04" db="UniProtKB">
        <authorList>
            <consortium name="RefSeq"/>
        </authorList>
    </citation>
    <scope>IDENTIFICATION</scope>
</reference>
<accession>A0A254U9W8</accession>
<dbReference type="RefSeq" id="XP_001389960.1">
    <property type="nucleotide sequence ID" value="XM_001389923.1"/>
</dbReference>
<gene>
    <name evidence="3" type="ORF">An03g00550</name>
    <name evidence="1" type="ORF">CAN33_0022720</name>
</gene>
<evidence type="ECO:0000313" key="3">
    <source>
        <dbReference type="RefSeq" id="XP_001389960.1"/>
    </source>
</evidence>
<dbReference type="VEuPathDB" id="FungiDB:ATCC64974_82910"/>
<proteinExistence type="predicted"/>
<protein>
    <submittedName>
        <fullName evidence="1">Cytochrome P450 family protein</fullName>
    </submittedName>
</protein>
<evidence type="ECO:0000313" key="1">
    <source>
        <dbReference type="EMBL" id="TPR10551.1"/>
    </source>
</evidence>
<dbReference type="VEuPathDB" id="FungiDB:An03g00550"/>
<organism evidence="1 2">
    <name type="scientific">Aspergillus niger</name>
    <dbReference type="NCBI Taxonomy" id="5061"/>
    <lineage>
        <taxon>Eukaryota</taxon>
        <taxon>Fungi</taxon>
        <taxon>Dikarya</taxon>
        <taxon>Ascomycota</taxon>
        <taxon>Pezizomycotina</taxon>
        <taxon>Eurotiomycetes</taxon>
        <taxon>Eurotiomycetidae</taxon>
        <taxon>Eurotiales</taxon>
        <taxon>Aspergillaceae</taxon>
        <taxon>Aspergillus</taxon>
        <taxon>Aspergillus subgen. Circumdati</taxon>
    </lineage>
</organism>
<dbReference type="EMBL" id="NKJJ02000015">
    <property type="protein sequence ID" value="TPR10551.1"/>
    <property type="molecule type" value="Genomic_DNA"/>
</dbReference>
<dbReference type="GeneID" id="4980043"/>
<dbReference type="KEGG" id="ang:An03g00550"/>
<name>A0A254U9W8_ASPNG</name>